<dbReference type="InterPro" id="IPR006626">
    <property type="entry name" value="PbH1"/>
</dbReference>
<evidence type="ECO:0000256" key="2">
    <source>
        <dbReference type="ARBA" id="ARBA00008834"/>
    </source>
</evidence>
<dbReference type="GO" id="GO:0005975">
    <property type="term" value="P:carbohydrate metabolic process"/>
    <property type="evidence" value="ECO:0007669"/>
    <property type="project" value="InterPro"/>
</dbReference>
<dbReference type="InterPro" id="IPR000743">
    <property type="entry name" value="Glyco_hydro_28"/>
</dbReference>
<organism evidence="11 12">
    <name type="scientific">Aristolochia fimbriata</name>
    <name type="common">White veined hardy Dutchman's pipe vine</name>
    <dbReference type="NCBI Taxonomy" id="158543"/>
    <lineage>
        <taxon>Eukaryota</taxon>
        <taxon>Viridiplantae</taxon>
        <taxon>Streptophyta</taxon>
        <taxon>Embryophyta</taxon>
        <taxon>Tracheophyta</taxon>
        <taxon>Spermatophyta</taxon>
        <taxon>Magnoliopsida</taxon>
        <taxon>Magnoliidae</taxon>
        <taxon>Piperales</taxon>
        <taxon>Aristolochiaceae</taxon>
        <taxon>Aristolochia</taxon>
    </lineage>
</organism>
<feature type="active site" evidence="8">
    <location>
        <position position="243"/>
    </location>
</feature>
<dbReference type="Gene3D" id="2.160.20.10">
    <property type="entry name" value="Single-stranded right-handed beta-helix, Pectin lyase-like"/>
    <property type="match status" value="1"/>
</dbReference>
<dbReference type="EMBL" id="JAINDJ010000004">
    <property type="protein sequence ID" value="KAG9448568.1"/>
    <property type="molecule type" value="Genomic_DNA"/>
</dbReference>
<protein>
    <recommendedName>
        <fullName evidence="13">Exopolygalacturonase</fullName>
    </recommendedName>
</protein>
<dbReference type="FunFam" id="2.160.20.10:FF:000004">
    <property type="entry name" value="Pectin lyase-like superfamily protein"/>
    <property type="match status" value="1"/>
</dbReference>
<evidence type="ECO:0000256" key="4">
    <source>
        <dbReference type="ARBA" id="ARBA00022525"/>
    </source>
</evidence>
<name>A0AAV7EIA3_ARIFI</name>
<evidence type="ECO:0000256" key="3">
    <source>
        <dbReference type="ARBA" id="ARBA00022512"/>
    </source>
</evidence>
<dbReference type="InterPro" id="IPR011050">
    <property type="entry name" value="Pectin_lyase_fold/virulence"/>
</dbReference>
<evidence type="ECO:0000256" key="8">
    <source>
        <dbReference type="PROSITE-ProRule" id="PRU10052"/>
    </source>
</evidence>
<dbReference type="PROSITE" id="PS00502">
    <property type="entry name" value="POLYGALACTURONASE"/>
    <property type="match status" value="1"/>
</dbReference>
<keyword evidence="3" id="KW-0134">Cell wall</keyword>
<dbReference type="SMART" id="SM00710">
    <property type="entry name" value="PbH1"/>
    <property type="match status" value="5"/>
</dbReference>
<evidence type="ECO:0000313" key="11">
    <source>
        <dbReference type="EMBL" id="KAG9448568.1"/>
    </source>
</evidence>
<dbReference type="GO" id="GO:0004650">
    <property type="term" value="F:polygalacturonase activity"/>
    <property type="evidence" value="ECO:0007669"/>
    <property type="project" value="InterPro"/>
</dbReference>
<evidence type="ECO:0000256" key="6">
    <source>
        <dbReference type="ARBA" id="ARBA00023295"/>
    </source>
</evidence>
<evidence type="ECO:0000256" key="1">
    <source>
        <dbReference type="ARBA" id="ARBA00004191"/>
    </source>
</evidence>
<accession>A0AAV7EIA3</accession>
<gene>
    <name evidence="11" type="ORF">H6P81_008533</name>
</gene>
<keyword evidence="12" id="KW-1185">Reference proteome</keyword>
<feature type="chain" id="PRO_5043619477" description="Exopolygalacturonase" evidence="10">
    <location>
        <begin position="26"/>
        <end position="398"/>
    </location>
</feature>
<keyword evidence="7" id="KW-0961">Cell wall biogenesis/degradation</keyword>
<evidence type="ECO:0000256" key="7">
    <source>
        <dbReference type="ARBA" id="ARBA00023316"/>
    </source>
</evidence>
<evidence type="ECO:0008006" key="13">
    <source>
        <dbReference type="Google" id="ProtNLM"/>
    </source>
</evidence>
<keyword evidence="5 9" id="KW-0378">Hydrolase</keyword>
<dbReference type="PANTHER" id="PTHR31375">
    <property type="match status" value="1"/>
</dbReference>
<dbReference type="AlphaFoldDB" id="A0AAV7EIA3"/>
<evidence type="ECO:0000256" key="10">
    <source>
        <dbReference type="SAM" id="SignalP"/>
    </source>
</evidence>
<proteinExistence type="inferred from homology"/>
<reference evidence="11 12" key="1">
    <citation type="submission" date="2021-07" db="EMBL/GenBank/DDBJ databases">
        <title>The Aristolochia fimbriata genome: insights into angiosperm evolution, floral development and chemical biosynthesis.</title>
        <authorList>
            <person name="Jiao Y."/>
        </authorList>
    </citation>
    <scope>NUCLEOTIDE SEQUENCE [LARGE SCALE GENOMIC DNA]</scope>
    <source>
        <strain evidence="11">IBCAS-2021</strain>
        <tissue evidence="11">Leaf</tissue>
    </source>
</reference>
<feature type="signal peptide" evidence="10">
    <location>
        <begin position="1"/>
        <end position="25"/>
    </location>
</feature>
<evidence type="ECO:0000256" key="9">
    <source>
        <dbReference type="RuleBase" id="RU361169"/>
    </source>
</evidence>
<evidence type="ECO:0000313" key="12">
    <source>
        <dbReference type="Proteomes" id="UP000825729"/>
    </source>
</evidence>
<dbReference type="InterPro" id="IPR012334">
    <property type="entry name" value="Pectin_lyas_fold"/>
</dbReference>
<dbReference type="SUPFAM" id="SSF51126">
    <property type="entry name" value="Pectin lyase-like"/>
    <property type="match status" value="1"/>
</dbReference>
<dbReference type="GO" id="GO:0071555">
    <property type="term" value="P:cell wall organization"/>
    <property type="evidence" value="ECO:0007669"/>
    <property type="project" value="UniProtKB-KW"/>
</dbReference>
<keyword evidence="4" id="KW-0964">Secreted</keyword>
<sequence>MGTSRSMVLALHVLCLFKIWTGAEASLKVFNVKDFGATSDGETDASKALVDAWKAACDFDGTNRILIPEGTFLIGQVVLKGPCKSPMVLQVKGMVKAPDLDKFTSEGWFEFQYVDGLTVTGGGKFDGQGPRAWPRNKCSGGQKCQPLPTSLRFSFVTNATIRGISSIDSKFFHVMIFASKNVNLQNVKISAPGDSPNTDGIHIALSSGIHISRSVIGTGDDCVSIGPGNSDVRITNVFCGPGHGISVGSLGKDPNEGDVVGLTVKNCTFTDTDNGVRIKTWPSSPVRTSASHFTFEDLVMKNVRNPIVIDQQYCPYSACDMKSPSLVKISDVVFENIRGSSATKVAVNLLCSGGVPCQNVKLSDIDLDYFGPEGESSESTCSNVKGVSSGLQVPPSCI</sequence>
<comment type="similarity">
    <text evidence="2 9">Belongs to the glycosyl hydrolase 28 family.</text>
</comment>
<keyword evidence="6 9" id="KW-0326">Glycosidase</keyword>
<comment type="caution">
    <text evidence="11">The sequence shown here is derived from an EMBL/GenBank/DDBJ whole genome shotgun (WGS) entry which is preliminary data.</text>
</comment>
<keyword evidence="10" id="KW-0732">Signal</keyword>
<comment type="subcellular location">
    <subcellularLocation>
        <location evidence="1">Secreted</location>
        <location evidence="1">Cell wall</location>
    </subcellularLocation>
</comment>
<dbReference type="Pfam" id="PF00295">
    <property type="entry name" value="Glyco_hydro_28"/>
    <property type="match status" value="1"/>
</dbReference>
<evidence type="ECO:0000256" key="5">
    <source>
        <dbReference type="ARBA" id="ARBA00022801"/>
    </source>
</evidence>
<dbReference type="Proteomes" id="UP000825729">
    <property type="component" value="Unassembled WGS sequence"/>
</dbReference>